<accession>A0A162EF73</accession>
<organism evidence="1 2">
    <name type="scientific">Alkalihalobacillus trypoxylicola</name>
    <dbReference type="NCBI Taxonomy" id="519424"/>
    <lineage>
        <taxon>Bacteria</taxon>
        <taxon>Bacillati</taxon>
        <taxon>Bacillota</taxon>
        <taxon>Bacilli</taxon>
        <taxon>Bacillales</taxon>
        <taxon>Bacillaceae</taxon>
        <taxon>Alkalihalobacillus</taxon>
    </lineage>
</organism>
<dbReference type="EMBL" id="LTAO01000012">
    <property type="protein sequence ID" value="KYG32430.1"/>
    <property type="molecule type" value="Genomic_DNA"/>
</dbReference>
<keyword evidence="2" id="KW-1185">Reference proteome</keyword>
<dbReference type="Proteomes" id="UP000075806">
    <property type="component" value="Unassembled WGS sequence"/>
</dbReference>
<dbReference type="OrthoDB" id="9954178at2"/>
<gene>
    <name evidence="1" type="ORF">AZF04_06635</name>
</gene>
<reference evidence="1" key="1">
    <citation type="submission" date="2016-02" db="EMBL/GenBank/DDBJ databases">
        <title>Genome sequence of Bacillus trypoxylicola KCTC 13244(T).</title>
        <authorList>
            <person name="Jeong H."/>
            <person name="Park S.-H."/>
            <person name="Choi S.-K."/>
        </authorList>
    </citation>
    <scope>NUCLEOTIDE SEQUENCE [LARGE SCALE GENOMIC DNA]</scope>
    <source>
        <strain evidence="1">KCTC 13244</strain>
    </source>
</reference>
<sequence>MSCCSPRYYVNENGFLQSCPKRSRKSYCSIVTPSFLFASNDVAVLTSTDTVTPVLIPWDEDTIRARGFIISPDFNQVASENSGIYNASYNLTLSSSITGVVTARIAVNGVPVAGTERTVTLVANTPQNVSVNNLPLTLFSGQIVSLQLVTSTAASTVTVTDATFNLNRIANLGGR</sequence>
<evidence type="ECO:0000313" key="1">
    <source>
        <dbReference type="EMBL" id="KYG32430.1"/>
    </source>
</evidence>
<comment type="caution">
    <text evidence="1">The sequence shown here is derived from an EMBL/GenBank/DDBJ whole genome shotgun (WGS) entry which is preliminary data.</text>
</comment>
<evidence type="ECO:0000313" key="2">
    <source>
        <dbReference type="Proteomes" id="UP000075806"/>
    </source>
</evidence>
<dbReference type="RefSeq" id="WP_061948687.1">
    <property type="nucleotide sequence ID" value="NZ_LTAO01000012.1"/>
</dbReference>
<name>A0A162EF73_9BACI</name>
<protein>
    <submittedName>
        <fullName evidence="1">Uncharacterized protein</fullName>
    </submittedName>
</protein>
<proteinExistence type="predicted"/>
<dbReference type="AlphaFoldDB" id="A0A162EF73"/>